<dbReference type="InterPro" id="IPR026992">
    <property type="entry name" value="DIOX_N"/>
</dbReference>
<evidence type="ECO:0000259" key="2">
    <source>
        <dbReference type="PROSITE" id="PS51471"/>
    </source>
</evidence>
<organism evidence="3 4">
    <name type="scientific">Porites lobata</name>
    <dbReference type="NCBI Taxonomy" id="104759"/>
    <lineage>
        <taxon>Eukaryota</taxon>
        <taxon>Metazoa</taxon>
        <taxon>Cnidaria</taxon>
        <taxon>Anthozoa</taxon>
        <taxon>Hexacorallia</taxon>
        <taxon>Scleractinia</taxon>
        <taxon>Fungiina</taxon>
        <taxon>Poritidae</taxon>
        <taxon>Porites</taxon>
    </lineage>
</organism>
<dbReference type="Pfam" id="PF03171">
    <property type="entry name" value="2OG-FeII_Oxy"/>
    <property type="match status" value="1"/>
</dbReference>
<dbReference type="PANTHER" id="PTHR47990">
    <property type="entry name" value="2-OXOGLUTARATE (2OG) AND FE(II)-DEPENDENT OXYGENASE SUPERFAMILY PROTEIN-RELATED"/>
    <property type="match status" value="1"/>
</dbReference>
<keyword evidence="1" id="KW-0479">Metal-binding</keyword>
<dbReference type="Proteomes" id="UP001159405">
    <property type="component" value="Unassembled WGS sequence"/>
</dbReference>
<dbReference type="InterPro" id="IPR044861">
    <property type="entry name" value="IPNS-like_FE2OG_OXY"/>
</dbReference>
<comment type="caution">
    <text evidence="3">The sequence shown here is derived from an EMBL/GenBank/DDBJ whole genome shotgun (WGS) entry which is preliminary data.</text>
</comment>
<feature type="domain" description="Fe2OG dioxygenase" evidence="2">
    <location>
        <begin position="268"/>
        <end position="381"/>
    </location>
</feature>
<accession>A0ABN8MUQ5</accession>
<name>A0ABN8MUQ5_9CNID</name>
<keyword evidence="1" id="KW-0408">Iron</keyword>
<comment type="similarity">
    <text evidence="1">Belongs to the iron/ascorbate-dependent oxidoreductase family.</text>
</comment>
<keyword evidence="4" id="KW-1185">Reference proteome</keyword>
<dbReference type="SUPFAM" id="SSF51197">
    <property type="entry name" value="Clavaminate synthase-like"/>
    <property type="match status" value="1"/>
</dbReference>
<evidence type="ECO:0000313" key="3">
    <source>
        <dbReference type="EMBL" id="CAH3034843.1"/>
    </source>
</evidence>
<reference evidence="3 4" key="1">
    <citation type="submission" date="2022-05" db="EMBL/GenBank/DDBJ databases">
        <authorList>
            <consortium name="Genoscope - CEA"/>
            <person name="William W."/>
        </authorList>
    </citation>
    <scope>NUCLEOTIDE SEQUENCE [LARGE SCALE GENOMIC DNA]</scope>
</reference>
<gene>
    <name evidence="3" type="ORF">PLOB_00025380</name>
</gene>
<keyword evidence="1" id="KW-0560">Oxidoreductase</keyword>
<dbReference type="InterPro" id="IPR050231">
    <property type="entry name" value="Iron_ascorbate_oxido_reductase"/>
</dbReference>
<dbReference type="EMBL" id="CALNXK010000003">
    <property type="protein sequence ID" value="CAH3034843.1"/>
    <property type="molecule type" value="Genomic_DNA"/>
</dbReference>
<sequence length="414" mass="46355">MSRISPSSILSVIRRIRCNSSKTTFSIRTLKNGSEWHPGGLDHVSSRLLANAPLRKYSQECDTLHLGTTSTGSASTNCGDFSMAPYPSCPIPVVDFSAMSLDVKDPDRSNQAVKDLANQVYQAFSTIGVVYITNHGIPQETASLSFSNKPIDTTFETYDKFFNLNIDVKKKYAKRTGTTLKNGWDKLESERATGNMKRPADLKESFDFCGLEDENYTWPNEEVPNFQGTVQTFYEDITSLAARMLSVIAISLDLDPDTFAFAWQKTGTSEGCTQLRYNYYPMISDLSKIKPGQIRAGEHSDYGGITLLLQDDVGGLEVINNVDGQFAPVTPLRGAVLVFIADLMQRWTSDRYKSVVHRVLIPEEEIKRRVPRRSLALFHDPDNDTMVTCLDGSNQYPPIKAKDWVDGKRYSAYK</sequence>
<dbReference type="InterPro" id="IPR005123">
    <property type="entry name" value="Oxoglu/Fe-dep_dioxygenase_dom"/>
</dbReference>
<protein>
    <recommendedName>
        <fullName evidence="2">Fe2OG dioxygenase domain-containing protein</fullName>
    </recommendedName>
</protein>
<dbReference type="Gene3D" id="2.60.120.330">
    <property type="entry name" value="B-lactam Antibiotic, Isopenicillin N Synthase, Chain"/>
    <property type="match status" value="1"/>
</dbReference>
<evidence type="ECO:0000256" key="1">
    <source>
        <dbReference type="RuleBase" id="RU003682"/>
    </source>
</evidence>
<dbReference type="PROSITE" id="PS51471">
    <property type="entry name" value="FE2OG_OXY"/>
    <property type="match status" value="1"/>
</dbReference>
<dbReference type="Pfam" id="PF14226">
    <property type="entry name" value="DIOX_N"/>
    <property type="match status" value="1"/>
</dbReference>
<evidence type="ECO:0000313" key="4">
    <source>
        <dbReference type="Proteomes" id="UP001159405"/>
    </source>
</evidence>
<proteinExistence type="inferred from homology"/>
<dbReference type="InterPro" id="IPR027443">
    <property type="entry name" value="IPNS-like_sf"/>
</dbReference>